<evidence type="ECO:0000256" key="1">
    <source>
        <dbReference type="SAM" id="MobiDB-lite"/>
    </source>
</evidence>
<organism evidence="2 3">
    <name type="scientific">Cardiocondyla obscurior</name>
    <dbReference type="NCBI Taxonomy" id="286306"/>
    <lineage>
        <taxon>Eukaryota</taxon>
        <taxon>Metazoa</taxon>
        <taxon>Ecdysozoa</taxon>
        <taxon>Arthropoda</taxon>
        <taxon>Hexapoda</taxon>
        <taxon>Insecta</taxon>
        <taxon>Pterygota</taxon>
        <taxon>Neoptera</taxon>
        <taxon>Endopterygota</taxon>
        <taxon>Hymenoptera</taxon>
        <taxon>Apocrita</taxon>
        <taxon>Aculeata</taxon>
        <taxon>Formicoidea</taxon>
        <taxon>Formicidae</taxon>
        <taxon>Myrmicinae</taxon>
        <taxon>Cardiocondyla</taxon>
    </lineage>
</organism>
<comment type="caution">
    <text evidence="2">The sequence shown here is derived from an EMBL/GenBank/DDBJ whole genome shotgun (WGS) entry which is preliminary data.</text>
</comment>
<dbReference type="EMBL" id="JADYXP020000047">
    <property type="protein sequence ID" value="KAL0098588.1"/>
    <property type="molecule type" value="Genomic_DNA"/>
</dbReference>
<evidence type="ECO:0000313" key="3">
    <source>
        <dbReference type="Proteomes" id="UP001430953"/>
    </source>
</evidence>
<feature type="region of interest" description="Disordered" evidence="1">
    <location>
        <begin position="1"/>
        <end position="47"/>
    </location>
</feature>
<reference evidence="2 3" key="1">
    <citation type="submission" date="2023-03" db="EMBL/GenBank/DDBJ databases">
        <title>High recombination rates correlate with genetic variation in Cardiocondyla obscurior ants.</title>
        <authorList>
            <person name="Errbii M."/>
        </authorList>
    </citation>
    <scope>NUCLEOTIDE SEQUENCE [LARGE SCALE GENOMIC DNA]</scope>
    <source>
        <strain evidence="2">Alpha-2009</strain>
        <tissue evidence="2">Whole body</tissue>
    </source>
</reference>
<name>A0AAW2E793_9HYME</name>
<evidence type="ECO:0000313" key="2">
    <source>
        <dbReference type="EMBL" id="KAL0098588.1"/>
    </source>
</evidence>
<dbReference type="Proteomes" id="UP001430953">
    <property type="component" value="Unassembled WGS sequence"/>
</dbReference>
<keyword evidence="3" id="KW-1185">Reference proteome</keyword>
<feature type="compositionally biased region" description="Basic and acidic residues" evidence="1">
    <location>
        <begin position="29"/>
        <end position="47"/>
    </location>
</feature>
<feature type="region of interest" description="Disordered" evidence="1">
    <location>
        <begin position="94"/>
        <end position="120"/>
    </location>
</feature>
<proteinExistence type="predicted"/>
<dbReference type="AlphaFoldDB" id="A0AAW2E793"/>
<protein>
    <submittedName>
        <fullName evidence="2">Uncharacterized protein</fullName>
    </submittedName>
</protein>
<feature type="region of interest" description="Disordered" evidence="1">
    <location>
        <begin position="150"/>
        <end position="170"/>
    </location>
</feature>
<accession>A0AAW2E793</accession>
<gene>
    <name evidence="2" type="ORF">PUN28_020544</name>
</gene>
<sequence>MEREGDVGCRRGAKTKRLPRWSAQRVVRSARETESRRISAGNERERECKERNTAMRTTLESLLHNMPGVLSRFELSRSRHTRPDRQSSLIRRRRMRRTPQHATRRVSRRTLRRGVGRRRGLGRRDVSRAIRFCAPSATLDTTRRFGHLPGNIGNADALPRTSPKTSLNHSIERPCTTTHRIKKELSICQSFRCLGLVRFPVLSQIKPQAPLLVVPFRQFL</sequence>